<dbReference type="AlphaFoldDB" id="A0A1K1YEP7"/>
<dbReference type="OrthoDB" id="155497at2"/>
<proteinExistence type="predicted"/>
<evidence type="ECO:0000313" key="1">
    <source>
        <dbReference type="EMBL" id="SFX60296.1"/>
    </source>
</evidence>
<dbReference type="Proteomes" id="UP000181909">
    <property type="component" value="Unassembled WGS sequence"/>
</dbReference>
<dbReference type="EMBL" id="FPJO01000004">
    <property type="protein sequence ID" value="SFX60296.1"/>
    <property type="molecule type" value="Genomic_DNA"/>
</dbReference>
<protein>
    <recommendedName>
        <fullName evidence="3">TetR family transcriptional regulator</fullName>
    </recommendedName>
</protein>
<reference evidence="1 2" key="1">
    <citation type="submission" date="2016-11" db="EMBL/GenBank/DDBJ databases">
        <authorList>
            <person name="Jaros S."/>
            <person name="Januszkiewicz K."/>
            <person name="Wedrychowicz H."/>
        </authorList>
    </citation>
    <scope>NUCLEOTIDE SEQUENCE [LARGE SCALE GENOMIC DNA]</scope>
    <source>
        <strain evidence="1 2">OK807</strain>
    </source>
</reference>
<sequence length="77" mass="8087">MLASETSASADDFMPKAAAALLAAAHRTLFQQVLEPTSAGDTNQRIATIMARTAGQVFGLLEPSLAHYAVCRAGPER</sequence>
<gene>
    <name evidence="1" type="ORF">SAMN02787144_1004252</name>
</gene>
<dbReference type="RefSeq" id="WP_072484811.1">
    <property type="nucleotide sequence ID" value="NZ_CP108276.1"/>
</dbReference>
<organism evidence="1 2">
    <name type="scientific">Streptomyces atratus</name>
    <dbReference type="NCBI Taxonomy" id="1893"/>
    <lineage>
        <taxon>Bacteria</taxon>
        <taxon>Bacillati</taxon>
        <taxon>Actinomycetota</taxon>
        <taxon>Actinomycetes</taxon>
        <taxon>Kitasatosporales</taxon>
        <taxon>Streptomycetaceae</taxon>
        <taxon>Streptomyces</taxon>
    </lineage>
</organism>
<accession>A0A1K1YEP7</accession>
<name>A0A1K1YEP7_STRAR</name>
<evidence type="ECO:0008006" key="3">
    <source>
        <dbReference type="Google" id="ProtNLM"/>
    </source>
</evidence>
<evidence type="ECO:0000313" key="2">
    <source>
        <dbReference type="Proteomes" id="UP000181909"/>
    </source>
</evidence>